<dbReference type="SUPFAM" id="SSF47336">
    <property type="entry name" value="ACP-like"/>
    <property type="match status" value="1"/>
</dbReference>
<dbReference type="InterPro" id="IPR001227">
    <property type="entry name" value="Ac_transferase_dom_sf"/>
</dbReference>
<dbReference type="PROSITE" id="PS00606">
    <property type="entry name" value="KS3_1"/>
    <property type="match status" value="1"/>
</dbReference>
<dbReference type="Proteomes" id="UP000182944">
    <property type="component" value="Unassembled WGS sequence"/>
</dbReference>
<dbReference type="PROSITE" id="PS52004">
    <property type="entry name" value="KS3_2"/>
    <property type="match status" value="1"/>
</dbReference>
<dbReference type="InterPro" id="IPR013968">
    <property type="entry name" value="PKS_KR"/>
</dbReference>
<dbReference type="InterPro" id="IPR016039">
    <property type="entry name" value="Thiolase-like"/>
</dbReference>
<dbReference type="Gene3D" id="3.30.70.3290">
    <property type="match status" value="1"/>
</dbReference>
<dbReference type="GO" id="GO:0006633">
    <property type="term" value="P:fatty acid biosynthetic process"/>
    <property type="evidence" value="ECO:0007669"/>
    <property type="project" value="InterPro"/>
</dbReference>
<feature type="region of interest" description="Disordered" evidence="8">
    <location>
        <begin position="1356"/>
        <end position="1379"/>
    </location>
</feature>
<gene>
    <name evidence="12" type="ORF">SAMN05444276_103138</name>
</gene>
<dbReference type="InterPro" id="IPR020841">
    <property type="entry name" value="PKS_Beta-ketoAc_synthase_dom"/>
</dbReference>
<dbReference type="InterPro" id="IPR050091">
    <property type="entry name" value="PKS_NRPS_Biosynth_Enz"/>
</dbReference>
<dbReference type="InterPro" id="IPR036736">
    <property type="entry name" value="ACP-like_sf"/>
</dbReference>
<dbReference type="PRINTS" id="PR00081">
    <property type="entry name" value="GDHRDH"/>
</dbReference>
<evidence type="ECO:0000259" key="10">
    <source>
        <dbReference type="PROSITE" id="PS52004"/>
    </source>
</evidence>
<feature type="compositionally biased region" description="Basic and acidic residues" evidence="8">
    <location>
        <begin position="1722"/>
        <end position="1738"/>
    </location>
</feature>
<dbReference type="InterPro" id="IPR018201">
    <property type="entry name" value="Ketoacyl_synth_AS"/>
</dbReference>
<dbReference type="InterPro" id="IPR020806">
    <property type="entry name" value="PKS_PP-bd"/>
</dbReference>
<dbReference type="InterPro" id="IPR049552">
    <property type="entry name" value="PKS_DH_N"/>
</dbReference>
<dbReference type="GO" id="GO:0031177">
    <property type="term" value="F:phosphopantetheine binding"/>
    <property type="evidence" value="ECO:0007669"/>
    <property type="project" value="InterPro"/>
</dbReference>
<dbReference type="InterPro" id="IPR042104">
    <property type="entry name" value="PKS_dehydratase_sf"/>
</dbReference>
<evidence type="ECO:0000313" key="12">
    <source>
        <dbReference type="EMBL" id="SDX18385.1"/>
    </source>
</evidence>
<dbReference type="Gene3D" id="3.10.129.110">
    <property type="entry name" value="Polyketide synthase dehydratase"/>
    <property type="match status" value="1"/>
</dbReference>
<dbReference type="SUPFAM" id="SSF53901">
    <property type="entry name" value="Thiolase-like"/>
    <property type="match status" value="1"/>
</dbReference>
<dbReference type="InterPro" id="IPR020807">
    <property type="entry name" value="PKS_DH"/>
</dbReference>
<evidence type="ECO:0000256" key="4">
    <source>
        <dbReference type="ARBA" id="ARBA00022832"/>
    </source>
</evidence>
<dbReference type="InterPro" id="IPR036291">
    <property type="entry name" value="NAD(P)-bd_dom_sf"/>
</dbReference>
<evidence type="ECO:0000256" key="3">
    <source>
        <dbReference type="ARBA" id="ARBA00022679"/>
    </source>
</evidence>
<dbReference type="SMART" id="SM00827">
    <property type="entry name" value="PKS_AT"/>
    <property type="match status" value="1"/>
</dbReference>
<dbReference type="InterPro" id="IPR049551">
    <property type="entry name" value="PKS_DH_C"/>
</dbReference>
<dbReference type="InterPro" id="IPR001031">
    <property type="entry name" value="Thioesterase"/>
</dbReference>
<keyword evidence="3 12" id="KW-0808">Transferase</keyword>
<keyword evidence="1" id="KW-0596">Phosphopantetheine</keyword>
<dbReference type="GO" id="GO:0044550">
    <property type="term" value="P:secondary metabolite biosynthetic process"/>
    <property type="evidence" value="ECO:0007669"/>
    <property type="project" value="UniProtKB-ARBA"/>
</dbReference>
<protein>
    <submittedName>
        <fullName evidence="12">Acyl transferase domain-containing protein</fullName>
    </submittedName>
</protein>
<dbReference type="SMART" id="SM00825">
    <property type="entry name" value="PKS_KS"/>
    <property type="match status" value="1"/>
</dbReference>
<dbReference type="InterPro" id="IPR057326">
    <property type="entry name" value="KR_dom"/>
</dbReference>
<dbReference type="SMART" id="SM00822">
    <property type="entry name" value="PKS_KR"/>
    <property type="match status" value="1"/>
</dbReference>
<dbReference type="Pfam" id="PF08659">
    <property type="entry name" value="KR"/>
    <property type="match status" value="1"/>
</dbReference>
<dbReference type="InterPro" id="IPR032821">
    <property type="entry name" value="PKS_assoc"/>
</dbReference>
<dbReference type="Gene3D" id="3.30.70.250">
    <property type="entry name" value="Malonyl-CoA ACP transacylase, ACP-binding"/>
    <property type="match status" value="1"/>
</dbReference>
<dbReference type="InterPro" id="IPR014030">
    <property type="entry name" value="Ketoacyl_synth_N"/>
</dbReference>
<feature type="compositionally biased region" description="Pro residues" evidence="8">
    <location>
        <begin position="1496"/>
        <end position="1507"/>
    </location>
</feature>
<reference evidence="13" key="1">
    <citation type="submission" date="2016-10" db="EMBL/GenBank/DDBJ databases">
        <authorList>
            <person name="Varghese N."/>
            <person name="Submissions S."/>
        </authorList>
    </citation>
    <scope>NUCLEOTIDE SEQUENCE [LARGE SCALE GENOMIC DNA]</scope>
    <source>
        <strain evidence="13">DSM 29303</strain>
    </source>
</reference>
<feature type="active site" description="Proton donor; for dehydratase activity" evidence="7">
    <location>
        <position position="1571"/>
    </location>
</feature>
<dbReference type="FunFam" id="1.10.1200.10:FF:000016">
    <property type="entry name" value="Non-ribosomal peptide synthase"/>
    <property type="match status" value="1"/>
</dbReference>
<dbReference type="InterPro" id="IPR016035">
    <property type="entry name" value="Acyl_Trfase/lysoPLipase"/>
</dbReference>
<feature type="region of interest" description="N-terminal hotdog fold" evidence="7">
    <location>
        <begin position="1379"/>
        <end position="1497"/>
    </location>
</feature>
<sequence length="2120" mass="223751">MAAQLPGAETVGAYWRNLCEGVESISRRSADELAAAGESALHLRDPHYVPAAAVLDQFDGFDAEFFGLSPKDAAIMDPQHRKFLESCWNALEDAGHVPESFPGPIGVFAGCGMGSYFYFNLCSNRELVDGVGMFLLRHTGNDKDFLATRASHLFDLTGPSVNVQTACSTSLVAVHLACQSLASGECDMALAGGVTIELPHGRGYLYKENEILSPDGHCRAFDHRAQGTVFGSGTAVVVLRRLADALADGDHIWAVVRGSAINNDGAAKAGYLAPSVEGQAAAVAEALVMSGTPPESVGYVECHGTGTPLGDPIEIAALNQAFARVPAAAARAGPCLVGSVKTNIGHLDTAAGTAGLVKAALAVHHGRIPPTLGFSAPNPAIDFAGGPFRVADRLADWPEAMRPRRAGVNSLGVGGTNAHVVLEEPPPPAAAEDSDWPFHIFAVSGRSRAALDANAAALAGWLEAHPDADPADISHTLVRGRRRFERRRVLVAHDAAEAAAALLRGGADNRRVFDAQKAGDDPRVVFMFPGGGAQYAGMARGLYETEPVFRDWMDRGLAHLATLGPNLRPLWLPEPDATAAADAALMRPSAQLPLLMIVEYALARLWMAWGVTPAALIGHSMGENAAACLAGVMSFEDCIGLVHLRGTLFDGVPPGGMLSVPLAPEGFAAELDDLDLAAVNAPSLSVVSGPQAALEDFAAAMAARGVETQKIAISIAAHSRMLKDILPRFRAYLAGIRLAPPQIPIISNRTGRPLTDAEATDPDYWTAHLRGTVHFAEGIAHLAADPATLFVEIGPGRAMSSMAGANPGVRPYQVISTLRHRDQAVGDDLYFISALARLWAAGGDFDWAQIWGDAPRRRLPLPGYQFQRKRYFIERSAASAAVKDDAPARIEDPAGWGWRPVWRLSAPAVELDASGAPLHPPLRWLVLADEMGVADRVADRLRAGGHEVTMLRAGDRVAQTPEGLTLPPEAGRDGYAQMLGLLDAPVDRIAHFWGITSGQSCRPGSSVPMAHLERGFFSLLHLAQALGSEWPDANPALIAVCNDALSVAGEPAPHPEKMTATGPVRMLPREGGGPARLVDVRLPPPRRGLIGRTQPDEAGLDRLADALLEELLAPVSGDEPLVAWRGGRRLVQQLAPLPLVPHPPAAIPPGAVTLITGGFGGIGQALAQDLARRGGARLVLTTREPLDGLSARSRAVLGAVAGLRAAGAEVLALTADPTSAEDMTAAVDAAVARFGPVDSVLHAAGLTRDGLMAGKSDDEAWDVLAPKMHGTDALIAALRGRPPRLTVLFASTSTAIAPAGQADYVAANEYLNAIARQAPPELGRVVALNWGVWADTGMAARATGAVPAMPAEPVAHAAGATPEPGPTRHEPETGTPAAGPLLGLRLPGDDALRFVRRLSAADWVIDEHRTESGQALLPGTGSLEILAEAAREAGLALPLTLRGVEFLRPVLVPDGAETRLSVEVARVEDAARITLSDAAGDGPNVTALVVPLADPAAPPAGPPPPPGGWDEDAGGRPLASAQAPRMRFGPRWQVLRRSRIAGDAGVAELALDPAYAGDLAQGYLLHPALMDIATGWAMALIPGWSASHLWVPLGYDRLDLWRPLPARVTSHVRLAAATGGMARFDVTLTDPEGAVCCRITGFALRRLDTAAAGFTAGPEAAPAHSAPPVHHDPGERRLAHLVAQGIPAAEGPRALARAVASGLPQLYISSMDLPALVADAARPPEADRGGQSFERPEIDADYVPPAPGTQSELATIWAELLGVAQIGAEDSFFDLGGHSLIAVRMFNQLRKVFGVDLPISTLFETPTIAGLARLVEERAGPRATPDTAPGAEPAPAPHAPTRRHLVPMGGQGGATGGTPFFLVAGMFGNVMNLRHLAQRVGTDRPFYGLQARGLFGEDRPHEDFAEAARDYLAEVRQVQQRGPYLLGGFSGGGLIALEMARALKAEGEAVAQLVLLDTPLPQRPVLSRRDKLMIRTQQLKAEGPAFLAAWARDKLSYELARRRQAGAANEPEAFHDRAIEAAFRAALPRVALAPWEGPVTLFRPPLDRRWKVSGDRWVTTGREYLYGDNGWGEWMPALRVVEVPGDHDSMVLEPNVRRLGTVLRDILRAADRAAPRVAAE</sequence>
<dbReference type="InterPro" id="IPR009081">
    <property type="entry name" value="PP-bd_ACP"/>
</dbReference>
<dbReference type="Pfam" id="PF00109">
    <property type="entry name" value="ketoacyl-synt"/>
    <property type="match status" value="1"/>
</dbReference>
<evidence type="ECO:0000259" key="11">
    <source>
        <dbReference type="PROSITE" id="PS52019"/>
    </source>
</evidence>
<dbReference type="Pfam" id="PF00975">
    <property type="entry name" value="Thioesterase"/>
    <property type="match status" value="1"/>
</dbReference>
<evidence type="ECO:0000313" key="13">
    <source>
        <dbReference type="Proteomes" id="UP000182944"/>
    </source>
</evidence>
<organism evidence="12 13">
    <name type="scientific">Paracoccus sanguinis</name>
    <dbReference type="NCBI Taxonomy" id="1545044"/>
    <lineage>
        <taxon>Bacteria</taxon>
        <taxon>Pseudomonadati</taxon>
        <taxon>Pseudomonadota</taxon>
        <taxon>Alphaproteobacteria</taxon>
        <taxon>Rhodobacterales</taxon>
        <taxon>Paracoccaceae</taxon>
        <taxon>Paracoccus</taxon>
    </lineage>
</organism>
<dbReference type="SMART" id="SM00826">
    <property type="entry name" value="PKS_DH"/>
    <property type="match status" value="1"/>
</dbReference>
<feature type="domain" description="PKS/mFAS DH" evidence="11">
    <location>
        <begin position="1379"/>
        <end position="1653"/>
    </location>
</feature>
<dbReference type="Pfam" id="PF16197">
    <property type="entry name" value="KAsynt_C_assoc"/>
    <property type="match status" value="1"/>
</dbReference>
<dbReference type="EMBL" id="FNNA01000003">
    <property type="protein sequence ID" value="SDX18385.1"/>
    <property type="molecule type" value="Genomic_DNA"/>
</dbReference>
<feature type="active site" description="Proton acceptor; for dehydratase activity" evidence="7">
    <location>
        <position position="1408"/>
    </location>
</feature>
<dbReference type="InterPro" id="IPR002347">
    <property type="entry name" value="SDR_fam"/>
</dbReference>
<dbReference type="CDD" id="cd00833">
    <property type="entry name" value="PKS"/>
    <property type="match status" value="1"/>
</dbReference>
<dbReference type="InterPro" id="IPR016036">
    <property type="entry name" value="Malonyl_transacylase_ACP-bd"/>
</dbReference>
<keyword evidence="4" id="KW-0276">Fatty acid metabolism</keyword>
<feature type="region of interest" description="Disordered" evidence="8">
    <location>
        <begin position="1722"/>
        <end position="1744"/>
    </location>
</feature>
<dbReference type="SUPFAM" id="SSF55048">
    <property type="entry name" value="Probable ACP-binding domain of malonyl-CoA ACP transacylase"/>
    <property type="match status" value="1"/>
</dbReference>
<dbReference type="Gene3D" id="3.40.366.10">
    <property type="entry name" value="Malonyl-Coenzyme A Acyl Carrier Protein, domain 2"/>
    <property type="match status" value="1"/>
</dbReference>
<evidence type="ECO:0000256" key="5">
    <source>
        <dbReference type="ARBA" id="ARBA00023098"/>
    </source>
</evidence>
<accession>A0A1H2ZLX4</accession>
<evidence type="ECO:0000256" key="2">
    <source>
        <dbReference type="ARBA" id="ARBA00022553"/>
    </source>
</evidence>
<dbReference type="Pfam" id="PF21089">
    <property type="entry name" value="PKS_DH_N"/>
    <property type="match status" value="1"/>
</dbReference>
<evidence type="ECO:0000256" key="1">
    <source>
        <dbReference type="ARBA" id="ARBA00022450"/>
    </source>
</evidence>
<dbReference type="GO" id="GO:0004315">
    <property type="term" value="F:3-oxoacyl-[acyl-carrier-protein] synthase activity"/>
    <property type="evidence" value="ECO:0007669"/>
    <property type="project" value="InterPro"/>
</dbReference>
<dbReference type="GO" id="GO:0004312">
    <property type="term" value="F:fatty acid synthase activity"/>
    <property type="evidence" value="ECO:0007669"/>
    <property type="project" value="TreeGrafter"/>
</dbReference>
<dbReference type="PROSITE" id="PS50075">
    <property type="entry name" value="CARRIER"/>
    <property type="match status" value="1"/>
</dbReference>
<dbReference type="SMART" id="SM00823">
    <property type="entry name" value="PKS_PP"/>
    <property type="match status" value="1"/>
</dbReference>
<dbReference type="SUPFAM" id="SSF51735">
    <property type="entry name" value="NAD(P)-binding Rossmann-fold domains"/>
    <property type="match status" value="2"/>
</dbReference>
<dbReference type="Pfam" id="PF14765">
    <property type="entry name" value="PS-DH"/>
    <property type="match status" value="1"/>
</dbReference>
<evidence type="ECO:0000256" key="8">
    <source>
        <dbReference type="SAM" id="MobiDB-lite"/>
    </source>
</evidence>
<dbReference type="Pfam" id="PF00550">
    <property type="entry name" value="PP-binding"/>
    <property type="match status" value="1"/>
</dbReference>
<dbReference type="Gene3D" id="3.40.47.10">
    <property type="match status" value="1"/>
</dbReference>
<dbReference type="RefSeq" id="WP_244507330.1">
    <property type="nucleotide sequence ID" value="NZ_FNNA01000003.1"/>
</dbReference>
<dbReference type="InterPro" id="IPR029058">
    <property type="entry name" value="AB_hydrolase_fold"/>
</dbReference>
<dbReference type="CDD" id="cd08953">
    <property type="entry name" value="KR_2_SDR_x"/>
    <property type="match status" value="1"/>
</dbReference>
<dbReference type="InterPro" id="IPR014031">
    <property type="entry name" value="Ketoacyl_synth_C"/>
</dbReference>
<dbReference type="InterPro" id="IPR049900">
    <property type="entry name" value="PKS_mFAS_DH"/>
</dbReference>
<feature type="region of interest" description="Disordered" evidence="8">
    <location>
        <begin position="1493"/>
        <end position="1521"/>
    </location>
</feature>
<feature type="domain" description="Ketosynthase family 3 (KS3)" evidence="10">
    <location>
        <begin position="1"/>
        <end position="424"/>
    </location>
</feature>
<dbReference type="STRING" id="1545044.SAMN05444276_103138"/>
<feature type="domain" description="Carrier" evidence="9">
    <location>
        <begin position="1744"/>
        <end position="1819"/>
    </location>
</feature>
<keyword evidence="13" id="KW-1185">Reference proteome</keyword>
<keyword evidence="6" id="KW-0511">Multifunctional enzyme</keyword>
<dbReference type="PANTHER" id="PTHR43775">
    <property type="entry name" value="FATTY ACID SYNTHASE"/>
    <property type="match status" value="1"/>
</dbReference>
<dbReference type="Gene3D" id="3.40.50.720">
    <property type="entry name" value="NAD(P)-binding Rossmann-like Domain"/>
    <property type="match status" value="1"/>
</dbReference>
<dbReference type="Pfam" id="PF00698">
    <property type="entry name" value="Acyl_transf_1"/>
    <property type="match status" value="1"/>
</dbReference>
<dbReference type="Gene3D" id="3.40.50.1820">
    <property type="entry name" value="alpha/beta hydrolase"/>
    <property type="match status" value="1"/>
</dbReference>
<feature type="region of interest" description="C-terminal hotdog fold" evidence="7">
    <location>
        <begin position="1508"/>
        <end position="1653"/>
    </location>
</feature>
<dbReference type="InterPro" id="IPR014043">
    <property type="entry name" value="Acyl_transferase_dom"/>
</dbReference>
<evidence type="ECO:0000256" key="7">
    <source>
        <dbReference type="PROSITE-ProRule" id="PRU01363"/>
    </source>
</evidence>
<dbReference type="SUPFAM" id="SSF53474">
    <property type="entry name" value="alpha/beta-Hydrolases"/>
    <property type="match status" value="1"/>
</dbReference>
<dbReference type="PANTHER" id="PTHR43775:SF51">
    <property type="entry name" value="INACTIVE PHENOLPHTHIOCEROL SYNTHESIS POLYKETIDE SYNTHASE TYPE I PKS1-RELATED"/>
    <property type="match status" value="1"/>
</dbReference>
<keyword evidence="2" id="KW-0597">Phosphoprotein</keyword>
<dbReference type="FunFam" id="3.40.47.10:FF:000042">
    <property type="entry name" value="Polyketide synthase Pks13"/>
    <property type="match status" value="1"/>
</dbReference>
<dbReference type="Pfam" id="PF02801">
    <property type="entry name" value="Ketoacyl-synt_C"/>
    <property type="match status" value="1"/>
</dbReference>
<keyword evidence="5" id="KW-0443">Lipid metabolism</keyword>
<evidence type="ECO:0000256" key="6">
    <source>
        <dbReference type="ARBA" id="ARBA00023268"/>
    </source>
</evidence>
<name>A0A1H2ZLX4_9RHOB</name>
<feature type="region of interest" description="Disordered" evidence="8">
    <location>
        <begin position="1819"/>
        <end position="1850"/>
    </location>
</feature>
<evidence type="ECO:0000259" key="9">
    <source>
        <dbReference type="PROSITE" id="PS50075"/>
    </source>
</evidence>
<dbReference type="PROSITE" id="PS52019">
    <property type="entry name" value="PKS_MFAS_DH"/>
    <property type="match status" value="1"/>
</dbReference>
<dbReference type="SUPFAM" id="SSF52151">
    <property type="entry name" value="FabD/lysophospholipase-like"/>
    <property type="match status" value="1"/>
</dbReference>
<dbReference type="Gene3D" id="1.10.1200.10">
    <property type="entry name" value="ACP-like"/>
    <property type="match status" value="1"/>
</dbReference>
<proteinExistence type="predicted"/>